<evidence type="ECO:0000313" key="3">
    <source>
        <dbReference type="Proteomes" id="UP001438707"/>
    </source>
</evidence>
<name>A0AAW1RL48_9CHLO</name>
<dbReference type="PANTHER" id="PTHR36025:SF1">
    <property type="entry name" value="DIHYDROOROTATE DEHYDROGENASE (DUF3598)"/>
    <property type="match status" value="1"/>
</dbReference>
<evidence type="ECO:0000313" key="2">
    <source>
        <dbReference type="EMBL" id="KAK9834414.1"/>
    </source>
</evidence>
<feature type="region of interest" description="Disordered" evidence="1">
    <location>
        <begin position="229"/>
        <end position="257"/>
    </location>
</feature>
<evidence type="ECO:0000256" key="1">
    <source>
        <dbReference type="SAM" id="MobiDB-lite"/>
    </source>
</evidence>
<protein>
    <submittedName>
        <fullName evidence="2">Uncharacterized protein</fullName>
    </submittedName>
</protein>
<organism evidence="2 3">
    <name type="scientific">Apatococcus lobatus</name>
    <dbReference type="NCBI Taxonomy" id="904363"/>
    <lineage>
        <taxon>Eukaryota</taxon>
        <taxon>Viridiplantae</taxon>
        <taxon>Chlorophyta</taxon>
        <taxon>core chlorophytes</taxon>
        <taxon>Trebouxiophyceae</taxon>
        <taxon>Chlorellales</taxon>
        <taxon>Chlorellaceae</taxon>
        <taxon>Apatococcus</taxon>
    </lineage>
</organism>
<keyword evidence="3" id="KW-1185">Reference proteome</keyword>
<feature type="region of interest" description="Disordered" evidence="1">
    <location>
        <begin position="284"/>
        <end position="309"/>
    </location>
</feature>
<dbReference type="PANTHER" id="PTHR36025">
    <property type="entry name" value="DIHYDROOROTATE DEHYDROGENASE (DUF3598)"/>
    <property type="match status" value="1"/>
</dbReference>
<dbReference type="AlphaFoldDB" id="A0AAW1RL48"/>
<dbReference type="EMBL" id="JALJOS010000009">
    <property type="protein sequence ID" value="KAK9834414.1"/>
    <property type="molecule type" value="Genomic_DNA"/>
</dbReference>
<sequence>MLFSHPQTGFSRPAAWPLQQQNPPRIRRLCQSIRHHRRGVRAAAGDVLTPPLHVEVSDKLSGPDRSAVPIWGSFCGVSNGAWQGRVAAFAPHTGLPEQIWQKDPAKRELCTYVVEERSTDNDIDRIIRFNDRAPTVDGLQLPAYADQTAQLQHCAEVEAEEEAEQAASTAKQQPAGGIKGKFAAGDESESWQCVMDVRQQQAAERRAWEDKEDILEDEEGFVIYDGGTYSRGPIRITPEPKDASQASSSPVHEDANSVDSEALHQNGHHGGIELDASSLSDIHELDAGDHNDDEDEPFEVGEDDPKPAQRTSVIEQCLAYGSEQRLRLQLTLSVSGGSRGAEMQVEVLRVLLFREFWQGLPSTGKKLPLKQSTEPVIEGPRLSPRKLAGQWKVFDVESTPFVDQDPLTDEEKLAFLYFSRETGQTWKPDAAPGVSEDGAAIWLPNNVLVELLMTDQGASRPAGSKVRRTSRSPRGMIISFSWLQRKDIMLGVQRHYDHQGELTEIRNRTAVRGGWVGGQA</sequence>
<comment type="caution">
    <text evidence="2">The sequence shown here is derived from an EMBL/GenBank/DDBJ whole genome shotgun (WGS) entry which is preliminary data.</text>
</comment>
<dbReference type="Proteomes" id="UP001438707">
    <property type="component" value="Unassembled WGS sequence"/>
</dbReference>
<gene>
    <name evidence="2" type="ORF">WJX74_001305</name>
</gene>
<feature type="compositionally biased region" description="Acidic residues" evidence="1">
    <location>
        <begin position="291"/>
        <end position="302"/>
    </location>
</feature>
<accession>A0AAW1RL48</accession>
<reference evidence="2 3" key="1">
    <citation type="journal article" date="2024" name="Nat. Commun.">
        <title>Phylogenomics reveals the evolutionary origins of lichenization in chlorophyte algae.</title>
        <authorList>
            <person name="Puginier C."/>
            <person name="Libourel C."/>
            <person name="Otte J."/>
            <person name="Skaloud P."/>
            <person name="Haon M."/>
            <person name="Grisel S."/>
            <person name="Petersen M."/>
            <person name="Berrin J.G."/>
            <person name="Delaux P.M."/>
            <person name="Dal Grande F."/>
            <person name="Keller J."/>
        </authorList>
    </citation>
    <scope>NUCLEOTIDE SEQUENCE [LARGE SCALE GENOMIC DNA]</scope>
    <source>
        <strain evidence="2 3">SAG 2145</strain>
    </source>
</reference>
<feature type="region of interest" description="Disordered" evidence="1">
    <location>
        <begin position="158"/>
        <end position="184"/>
    </location>
</feature>
<proteinExistence type="predicted"/>